<protein>
    <recommendedName>
        <fullName evidence="1">Polymerase nucleotidyl transferase domain-containing protein</fullName>
    </recommendedName>
</protein>
<evidence type="ECO:0000259" key="1">
    <source>
        <dbReference type="Pfam" id="PF01909"/>
    </source>
</evidence>
<proteinExistence type="predicted"/>
<gene>
    <name evidence="2" type="ORF">CEN91_9</name>
</gene>
<dbReference type="GO" id="GO:0016779">
    <property type="term" value="F:nucleotidyltransferase activity"/>
    <property type="evidence" value="ECO:0007669"/>
    <property type="project" value="InterPro"/>
</dbReference>
<comment type="caution">
    <text evidence="2">The sequence shown here is derived from an EMBL/GenBank/DDBJ whole genome shotgun (WGS) entry which is preliminary data.</text>
</comment>
<evidence type="ECO:0000313" key="3">
    <source>
        <dbReference type="Proteomes" id="UP000315589"/>
    </source>
</evidence>
<dbReference type="SUPFAM" id="SSF81301">
    <property type="entry name" value="Nucleotidyltransferase"/>
    <property type="match status" value="1"/>
</dbReference>
<accession>A0A554LMW6</accession>
<evidence type="ECO:0000313" key="2">
    <source>
        <dbReference type="EMBL" id="TSC94188.1"/>
    </source>
</evidence>
<dbReference type="EMBL" id="VMGI01000001">
    <property type="protein sequence ID" value="TSC94188.1"/>
    <property type="molecule type" value="Genomic_DNA"/>
</dbReference>
<dbReference type="Pfam" id="PF01909">
    <property type="entry name" value="NTP_transf_2"/>
    <property type="match status" value="1"/>
</dbReference>
<reference evidence="2 3" key="1">
    <citation type="submission" date="2017-07" db="EMBL/GenBank/DDBJ databases">
        <title>Mechanisms for carbon and nitrogen cycling indicate functional differentiation within the Candidate Phyla Radiation.</title>
        <authorList>
            <person name="Danczak R.E."/>
            <person name="Johnston M.D."/>
            <person name="Kenah C."/>
            <person name="Slattery M."/>
            <person name="Wrighton K.C."/>
            <person name="Wilkins M.J."/>
        </authorList>
    </citation>
    <scope>NUCLEOTIDE SEQUENCE [LARGE SCALE GENOMIC DNA]</scope>
    <source>
        <strain evidence="2">Licking1014_85</strain>
    </source>
</reference>
<name>A0A554LMW6_9BACT</name>
<sequence>MSRIFTYADICAKRIPPEASTIIEARDETLRFLGEKRPGVSFVCFGSAQTGYHTIRSDIDICAVSDKPLGEEEIHDLTEELNEIPTIKRWGIPVHLVRSVSRAGDRCGINSSYQFFLQRSPSIYDHFGLLAKQAEGTKQSESYRRLQKEIAQRSKTTLQSRIIDLMGYLRNWQDRIERVEVSCPTCPTHDLQIAKNQYNSEKYFEDWGGIENYPFHVLRKLAGIIKCYNGRDDREAMVEIARTSQVPLLQELFPFIEIFQSFTLWYDDFVRSYAEDSNPITEAEYEYTKQVRVKLDDLIKAENQITDKLLEYHQNKTFAQALLVYDRSKPKNIKLEKIFLNFLRDHRLEKNACQFFWACVKDAVYCDFPCRVYHFEYKGVPVKCRPNLKNLHWSFKDQFRLKIEEVCCFGSVIIDFRGEQISITNDEIYSRTADKQEMSNALTAIYNELKMWFPQDDFIGWQIST</sequence>
<dbReference type="CDD" id="cd05403">
    <property type="entry name" value="NT_KNTase_like"/>
    <property type="match status" value="1"/>
</dbReference>
<feature type="domain" description="Polymerase nucleotidyl transferase" evidence="1">
    <location>
        <begin position="28"/>
        <end position="85"/>
    </location>
</feature>
<dbReference type="AlphaFoldDB" id="A0A554LMW6"/>
<organism evidence="2 3">
    <name type="scientific">Candidatus Berkelbacteria bacterium Licking1014_85</name>
    <dbReference type="NCBI Taxonomy" id="2017148"/>
    <lineage>
        <taxon>Bacteria</taxon>
        <taxon>Candidatus Berkelbacteria</taxon>
    </lineage>
</organism>
<dbReference type="InterPro" id="IPR043519">
    <property type="entry name" value="NT_sf"/>
</dbReference>
<dbReference type="Gene3D" id="3.30.460.10">
    <property type="entry name" value="Beta Polymerase, domain 2"/>
    <property type="match status" value="1"/>
</dbReference>
<dbReference type="Proteomes" id="UP000315589">
    <property type="component" value="Unassembled WGS sequence"/>
</dbReference>
<dbReference type="InterPro" id="IPR002934">
    <property type="entry name" value="Polymerase_NTP_transf_dom"/>
</dbReference>